<dbReference type="GO" id="GO:0043565">
    <property type="term" value="F:sequence-specific DNA binding"/>
    <property type="evidence" value="ECO:0007669"/>
    <property type="project" value="InterPro"/>
</dbReference>
<dbReference type="InterPro" id="IPR018062">
    <property type="entry name" value="HTH_AraC-typ_CS"/>
</dbReference>
<dbReference type="PRINTS" id="PR00032">
    <property type="entry name" value="HTHARAC"/>
</dbReference>
<dbReference type="AlphaFoldDB" id="A0A558AKL9"/>
<dbReference type="EMBL" id="VJZA01000005">
    <property type="protein sequence ID" value="TVT24813.1"/>
    <property type="molecule type" value="Genomic_DNA"/>
</dbReference>
<keyword evidence="1" id="KW-0805">Transcription regulation</keyword>
<dbReference type="InterPro" id="IPR050204">
    <property type="entry name" value="AraC_XylS_family_regulators"/>
</dbReference>
<dbReference type="InterPro" id="IPR020449">
    <property type="entry name" value="Tscrpt_reg_AraC-type_HTH"/>
</dbReference>
<keyword evidence="3" id="KW-0804">Transcription</keyword>
<dbReference type="GO" id="GO:0003700">
    <property type="term" value="F:DNA-binding transcription factor activity"/>
    <property type="evidence" value="ECO:0007669"/>
    <property type="project" value="InterPro"/>
</dbReference>
<comment type="caution">
    <text evidence="6">The sequence shown here is derived from an EMBL/GenBank/DDBJ whole genome shotgun (WGS) entry which is preliminary data.</text>
</comment>
<evidence type="ECO:0000256" key="2">
    <source>
        <dbReference type="ARBA" id="ARBA00023125"/>
    </source>
</evidence>
<organism evidence="6 7">
    <name type="scientific">Amycolatopsis acidiphila</name>
    <dbReference type="NCBI Taxonomy" id="715473"/>
    <lineage>
        <taxon>Bacteria</taxon>
        <taxon>Bacillati</taxon>
        <taxon>Actinomycetota</taxon>
        <taxon>Actinomycetes</taxon>
        <taxon>Pseudonocardiales</taxon>
        <taxon>Pseudonocardiaceae</taxon>
        <taxon>Amycolatopsis</taxon>
    </lineage>
</organism>
<dbReference type="SMART" id="SM00342">
    <property type="entry name" value="HTH_ARAC"/>
    <property type="match status" value="1"/>
</dbReference>
<evidence type="ECO:0000256" key="1">
    <source>
        <dbReference type="ARBA" id="ARBA00023015"/>
    </source>
</evidence>
<dbReference type="PANTHER" id="PTHR46796">
    <property type="entry name" value="HTH-TYPE TRANSCRIPTIONAL ACTIVATOR RHAS-RELATED"/>
    <property type="match status" value="1"/>
</dbReference>
<dbReference type="PROSITE" id="PS00041">
    <property type="entry name" value="HTH_ARAC_FAMILY_1"/>
    <property type="match status" value="1"/>
</dbReference>
<protein>
    <submittedName>
        <fullName evidence="6">Helix-turn-helix transcriptional regulator</fullName>
    </submittedName>
</protein>
<feature type="region of interest" description="Disordered" evidence="4">
    <location>
        <begin position="1"/>
        <end position="24"/>
    </location>
</feature>
<sequence>MTDATAAGTRSRRAPAVPSRTGRQPAVAHLRRAKDWMDAHYAEALDVERLAAVAGWSRYHFIRSFAAAYGETPKAYLTRRRIERAQDLLRSANLTVTEVCLAVGFTSLGTFSRRFTELTGQSPSQYRARTGPPAIPGCYVMMWTRPSTFG</sequence>
<accession>A0A558AKL9</accession>
<evidence type="ECO:0000313" key="6">
    <source>
        <dbReference type="EMBL" id="TVT24813.1"/>
    </source>
</evidence>
<keyword evidence="2" id="KW-0238">DNA-binding</keyword>
<evidence type="ECO:0000313" key="7">
    <source>
        <dbReference type="Proteomes" id="UP000318578"/>
    </source>
</evidence>
<evidence type="ECO:0000256" key="3">
    <source>
        <dbReference type="ARBA" id="ARBA00023163"/>
    </source>
</evidence>
<keyword evidence="7" id="KW-1185">Reference proteome</keyword>
<dbReference type="InterPro" id="IPR009057">
    <property type="entry name" value="Homeodomain-like_sf"/>
</dbReference>
<proteinExistence type="predicted"/>
<reference evidence="6 7" key="1">
    <citation type="submission" date="2019-07" db="EMBL/GenBank/DDBJ databases">
        <title>New species of Amycolatopsis and Streptomyces.</title>
        <authorList>
            <person name="Duangmal K."/>
            <person name="Teo W.F.A."/>
            <person name="Lipun K."/>
        </authorList>
    </citation>
    <scope>NUCLEOTIDE SEQUENCE [LARGE SCALE GENOMIC DNA]</scope>
    <source>
        <strain evidence="6 7">JCM 30562</strain>
    </source>
</reference>
<dbReference type="Pfam" id="PF12833">
    <property type="entry name" value="HTH_18"/>
    <property type="match status" value="1"/>
</dbReference>
<dbReference type="InterPro" id="IPR018060">
    <property type="entry name" value="HTH_AraC"/>
</dbReference>
<dbReference type="OrthoDB" id="2060755at2"/>
<dbReference type="Gene3D" id="1.10.10.60">
    <property type="entry name" value="Homeodomain-like"/>
    <property type="match status" value="2"/>
</dbReference>
<name>A0A558AKL9_9PSEU</name>
<evidence type="ECO:0000259" key="5">
    <source>
        <dbReference type="PROSITE" id="PS01124"/>
    </source>
</evidence>
<feature type="domain" description="HTH araC/xylS-type" evidence="5">
    <location>
        <begin position="31"/>
        <end position="129"/>
    </location>
</feature>
<dbReference type="PROSITE" id="PS01124">
    <property type="entry name" value="HTH_ARAC_FAMILY_2"/>
    <property type="match status" value="1"/>
</dbReference>
<dbReference type="Proteomes" id="UP000318578">
    <property type="component" value="Unassembled WGS sequence"/>
</dbReference>
<evidence type="ECO:0000256" key="4">
    <source>
        <dbReference type="SAM" id="MobiDB-lite"/>
    </source>
</evidence>
<dbReference type="SUPFAM" id="SSF46689">
    <property type="entry name" value="Homeodomain-like"/>
    <property type="match status" value="2"/>
</dbReference>
<gene>
    <name evidence="6" type="ORF">FNH06_05465</name>
</gene>